<dbReference type="GeneID" id="36596528"/>
<dbReference type="RefSeq" id="XP_024738112.1">
    <property type="nucleotide sequence ID" value="XM_024888452.1"/>
</dbReference>
<dbReference type="InParanoid" id="A0A2J6TE33"/>
<protein>
    <submittedName>
        <fullName evidence="1">Uncharacterized protein</fullName>
    </submittedName>
</protein>
<proteinExistence type="predicted"/>
<evidence type="ECO:0000313" key="1">
    <source>
        <dbReference type="EMBL" id="PMD61208.1"/>
    </source>
</evidence>
<dbReference type="Proteomes" id="UP000235371">
    <property type="component" value="Unassembled WGS sequence"/>
</dbReference>
<reference evidence="1 2" key="1">
    <citation type="submission" date="2016-04" db="EMBL/GenBank/DDBJ databases">
        <title>A degradative enzymes factory behind the ericoid mycorrhizal symbiosis.</title>
        <authorList>
            <consortium name="DOE Joint Genome Institute"/>
            <person name="Martino E."/>
            <person name="Morin E."/>
            <person name="Grelet G."/>
            <person name="Kuo A."/>
            <person name="Kohler A."/>
            <person name="Daghino S."/>
            <person name="Barry K."/>
            <person name="Choi C."/>
            <person name="Cichocki N."/>
            <person name="Clum A."/>
            <person name="Copeland A."/>
            <person name="Hainaut M."/>
            <person name="Haridas S."/>
            <person name="Labutti K."/>
            <person name="Lindquist E."/>
            <person name="Lipzen A."/>
            <person name="Khouja H.-R."/>
            <person name="Murat C."/>
            <person name="Ohm R."/>
            <person name="Olson A."/>
            <person name="Spatafora J."/>
            <person name="Veneault-Fourrey C."/>
            <person name="Henrissat B."/>
            <person name="Grigoriev I."/>
            <person name="Martin F."/>
            <person name="Perotto S."/>
        </authorList>
    </citation>
    <scope>NUCLEOTIDE SEQUENCE [LARGE SCALE GENOMIC DNA]</scope>
    <source>
        <strain evidence="1 2">E</strain>
    </source>
</reference>
<keyword evidence="2" id="KW-1185">Reference proteome</keyword>
<dbReference type="AlphaFoldDB" id="A0A2J6TE33"/>
<accession>A0A2J6TE33</accession>
<gene>
    <name evidence="1" type="ORF">K444DRAFT_719297</name>
</gene>
<name>A0A2J6TE33_9HELO</name>
<organism evidence="1 2">
    <name type="scientific">Hyaloscypha bicolor E</name>
    <dbReference type="NCBI Taxonomy" id="1095630"/>
    <lineage>
        <taxon>Eukaryota</taxon>
        <taxon>Fungi</taxon>
        <taxon>Dikarya</taxon>
        <taxon>Ascomycota</taxon>
        <taxon>Pezizomycotina</taxon>
        <taxon>Leotiomycetes</taxon>
        <taxon>Helotiales</taxon>
        <taxon>Hyaloscyphaceae</taxon>
        <taxon>Hyaloscypha</taxon>
        <taxon>Hyaloscypha bicolor</taxon>
    </lineage>
</organism>
<dbReference type="EMBL" id="KZ613786">
    <property type="protein sequence ID" value="PMD61208.1"/>
    <property type="molecule type" value="Genomic_DNA"/>
</dbReference>
<sequence>MTPIKQFYNLRKGYSGPASDELGSQLTGQLRSKGPLWIYRDPKGYKGSTGVLRVCENKPVHMIGDVALATLWDSTVVPDAWGGFWHKGGGPLGGLAKSVPEVRDISKCSEKSFCEIDFVYVRTSPSRYAGALLTPPHRRARVGRNPVFHERRVGTFVVANDPAK</sequence>
<evidence type="ECO:0000313" key="2">
    <source>
        <dbReference type="Proteomes" id="UP000235371"/>
    </source>
</evidence>